<gene>
    <name evidence="3" type="ORF">SAMN02745131_00101</name>
</gene>
<accession>A0A1M4SFU9</accession>
<sequence>MRFSNKTVIVTGGAGGIGLAIATRFASEGANIVLADINMEQLTKGAETLKSNGARKVWLSQCDVSKEPQVETTVNGAIEQFGTLDIIVNNAGLMIFKKLQETTGEDWNRILNVDLLGAFYFTKHGFLTMKKGGSIINISSIHALETTPNVTTYAAAKAALLSLTRSSSIEGKPKGIRVNAILPGAIDTPMLWENPNIKAGLEEINKDSVGKPEDIAGVVAFLASEDAAFVQGAMIEVDGGRLDRL</sequence>
<dbReference type="STRING" id="1121884.SAMN02745131_00101"/>
<dbReference type="Gene3D" id="3.40.50.720">
    <property type="entry name" value="NAD(P)-binding Rossmann-like Domain"/>
    <property type="match status" value="1"/>
</dbReference>
<dbReference type="InterPro" id="IPR002347">
    <property type="entry name" value="SDR_fam"/>
</dbReference>
<dbReference type="EMBL" id="FQUU01000001">
    <property type="protein sequence ID" value="SHE31038.1"/>
    <property type="molecule type" value="Genomic_DNA"/>
</dbReference>
<name>A0A1M4SFU9_9BACT</name>
<organism evidence="3 4">
    <name type="scientific">Flavisolibacter ginsengisoli DSM 18119</name>
    <dbReference type="NCBI Taxonomy" id="1121884"/>
    <lineage>
        <taxon>Bacteria</taxon>
        <taxon>Pseudomonadati</taxon>
        <taxon>Bacteroidota</taxon>
        <taxon>Chitinophagia</taxon>
        <taxon>Chitinophagales</taxon>
        <taxon>Chitinophagaceae</taxon>
        <taxon>Flavisolibacter</taxon>
    </lineage>
</organism>
<dbReference type="PANTHER" id="PTHR43669:SF3">
    <property type="entry name" value="ALCOHOL DEHYDROGENASE, PUTATIVE (AFU_ORTHOLOGUE AFUA_3G03445)-RELATED"/>
    <property type="match status" value="1"/>
</dbReference>
<protein>
    <submittedName>
        <fullName evidence="3">NAD(P)-dependent dehydrogenase, short-chain alcohol dehydrogenase family</fullName>
    </submittedName>
</protein>
<dbReference type="PRINTS" id="PR00081">
    <property type="entry name" value="GDHRDH"/>
</dbReference>
<keyword evidence="4" id="KW-1185">Reference proteome</keyword>
<dbReference type="PANTHER" id="PTHR43669">
    <property type="entry name" value="5-KETO-D-GLUCONATE 5-REDUCTASE"/>
    <property type="match status" value="1"/>
</dbReference>
<dbReference type="PRINTS" id="PR00080">
    <property type="entry name" value="SDRFAMILY"/>
</dbReference>
<evidence type="ECO:0000313" key="4">
    <source>
        <dbReference type="Proteomes" id="UP000184048"/>
    </source>
</evidence>
<dbReference type="RefSeq" id="WP_072833284.1">
    <property type="nucleotide sequence ID" value="NZ_FQUU01000001.1"/>
</dbReference>
<dbReference type="CDD" id="cd05233">
    <property type="entry name" value="SDR_c"/>
    <property type="match status" value="1"/>
</dbReference>
<keyword evidence="2" id="KW-0560">Oxidoreductase</keyword>
<evidence type="ECO:0000256" key="1">
    <source>
        <dbReference type="ARBA" id="ARBA00006484"/>
    </source>
</evidence>
<evidence type="ECO:0000313" key="3">
    <source>
        <dbReference type="EMBL" id="SHE31038.1"/>
    </source>
</evidence>
<dbReference type="SUPFAM" id="SSF51735">
    <property type="entry name" value="NAD(P)-binding Rossmann-fold domains"/>
    <property type="match status" value="1"/>
</dbReference>
<dbReference type="NCBIfam" id="NF005559">
    <property type="entry name" value="PRK07231.1"/>
    <property type="match status" value="1"/>
</dbReference>
<dbReference type="Pfam" id="PF13561">
    <property type="entry name" value="adh_short_C2"/>
    <property type="match status" value="1"/>
</dbReference>
<dbReference type="OrthoDB" id="597477at2"/>
<proteinExistence type="inferred from homology"/>
<evidence type="ECO:0000256" key="2">
    <source>
        <dbReference type="ARBA" id="ARBA00023002"/>
    </source>
</evidence>
<dbReference type="GO" id="GO:0016491">
    <property type="term" value="F:oxidoreductase activity"/>
    <property type="evidence" value="ECO:0007669"/>
    <property type="project" value="UniProtKB-KW"/>
</dbReference>
<dbReference type="FunFam" id="3.40.50.720:FF:000084">
    <property type="entry name" value="Short-chain dehydrogenase reductase"/>
    <property type="match status" value="1"/>
</dbReference>
<comment type="similarity">
    <text evidence="1">Belongs to the short-chain dehydrogenases/reductases (SDR) family.</text>
</comment>
<dbReference type="Proteomes" id="UP000184048">
    <property type="component" value="Unassembled WGS sequence"/>
</dbReference>
<reference evidence="3 4" key="1">
    <citation type="submission" date="2016-11" db="EMBL/GenBank/DDBJ databases">
        <authorList>
            <person name="Jaros S."/>
            <person name="Januszkiewicz K."/>
            <person name="Wedrychowicz H."/>
        </authorList>
    </citation>
    <scope>NUCLEOTIDE SEQUENCE [LARGE SCALE GENOMIC DNA]</scope>
    <source>
        <strain evidence="3 4">DSM 18119</strain>
    </source>
</reference>
<dbReference type="InterPro" id="IPR036291">
    <property type="entry name" value="NAD(P)-bd_dom_sf"/>
</dbReference>
<dbReference type="AlphaFoldDB" id="A0A1M4SFU9"/>